<evidence type="ECO:0000256" key="5">
    <source>
        <dbReference type="ARBA" id="ARBA00022989"/>
    </source>
</evidence>
<gene>
    <name evidence="9" type="ORF">BXP70_04770</name>
</gene>
<keyword evidence="2 7" id="KW-0813">Transport</keyword>
<proteinExistence type="inferred from homology"/>
<feature type="transmembrane region" description="Helical" evidence="7">
    <location>
        <begin position="306"/>
        <end position="325"/>
    </location>
</feature>
<name>A0A243WIE7_9BACT</name>
<feature type="transmembrane region" description="Helical" evidence="7">
    <location>
        <begin position="265"/>
        <end position="286"/>
    </location>
</feature>
<dbReference type="Pfam" id="PF00528">
    <property type="entry name" value="BPD_transp_1"/>
    <property type="match status" value="1"/>
</dbReference>
<dbReference type="AlphaFoldDB" id="A0A243WIE7"/>
<evidence type="ECO:0000256" key="3">
    <source>
        <dbReference type="ARBA" id="ARBA00022475"/>
    </source>
</evidence>
<evidence type="ECO:0000313" key="10">
    <source>
        <dbReference type="Proteomes" id="UP000194873"/>
    </source>
</evidence>
<evidence type="ECO:0000256" key="6">
    <source>
        <dbReference type="ARBA" id="ARBA00023136"/>
    </source>
</evidence>
<dbReference type="PANTHER" id="PTHR43386">
    <property type="entry name" value="OLIGOPEPTIDE TRANSPORT SYSTEM PERMEASE PROTEIN APPC"/>
    <property type="match status" value="1"/>
</dbReference>
<evidence type="ECO:0000313" key="9">
    <source>
        <dbReference type="EMBL" id="OUJ75333.1"/>
    </source>
</evidence>
<keyword evidence="6 7" id="KW-0472">Membrane</keyword>
<dbReference type="CDD" id="cd06261">
    <property type="entry name" value="TM_PBP2"/>
    <property type="match status" value="1"/>
</dbReference>
<keyword evidence="10" id="KW-1185">Reference proteome</keyword>
<dbReference type="OrthoDB" id="9783218at2"/>
<dbReference type="PROSITE" id="PS50928">
    <property type="entry name" value="ABC_TM1"/>
    <property type="match status" value="1"/>
</dbReference>
<evidence type="ECO:0000256" key="1">
    <source>
        <dbReference type="ARBA" id="ARBA00004651"/>
    </source>
</evidence>
<reference evidence="9 10" key="1">
    <citation type="submission" date="2017-01" db="EMBL/GenBank/DDBJ databases">
        <title>A new Hymenobacter.</title>
        <authorList>
            <person name="Liang Y."/>
            <person name="Feng F."/>
        </authorList>
    </citation>
    <scope>NUCLEOTIDE SEQUENCE [LARGE SCALE GENOMIC DNA]</scope>
    <source>
        <strain evidence="9">MIMBbqt21</strain>
    </source>
</reference>
<sequence>MSFSSYFSNRRKLVALGWLAFLLLVAALADWLPLPYAPGDSDLTHLSEPPFTALAASRHWLGTDPLGRDLLAGLVFGARTTLIISIPAALLAVGVGILLGSAAGFWGNTSLRVSLGHCFGVGGLLLTGFLSIFRLWPAPELAWPLTATSFALVSLLATRHVELLQRVTLTFPVDQLVMSAIALLESIPRLILVLVIASVQESSVFTLLLVLSLTYWTGPARLIRAEVMRIRALPYIEAVRATGLTNMSILIYHVLPNASRSVRTAFPLSIAALIGLETTLSFLGIGLPTEIASWGRLMATARLDSAAWWLIVEPGLLLLGTMLALRQLARPDEHTGK</sequence>
<dbReference type="InterPro" id="IPR000515">
    <property type="entry name" value="MetI-like"/>
</dbReference>
<evidence type="ECO:0000259" key="8">
    <source>
        <dbReference type="PROSITE" id="PS50928"/>
    </source>
</evidence>
<feature type="transmembrane region" description="Helical" evidence="7">
    <location>
        <begin position="82"/>
        <end position="106"/>
    </location>
</feature>
<dbReference type="GO" id="GO:0005886">
    <property type="term" value="C:plasma membrane"/>
    <property type="evidence" value="ECO:0007669"/>
    <property type="project" value="UniProtKB-SubCell"/>
</dbReference>
<comment type="caution">
    <text evidence="9">The sequence shown here is derived from an EMBL/GenBank/DDBJ whole genome shotgun (WGS) entry which is preliminary data.</text>
</comment>
<dbReference type="InterPro" id="IPR035906">
    <property type="entry name" value="MetI-like_sf"/>
</dbReference>
<dbReference type="PANTHER" id="PTHR43386:SF1">
    <property type="entry name" value="D,D-DIPEPTIDE TRANSPORT SYSTEM PERMEASE PROTEIN DDPC-RELATED"/>
    <property type="match status" value="1"/>
</dbReference>
<dbReference type="Gene3D" id="1.10.3720.10">
    <property type="entry name" value="MetI-like"/>
    <property type="match status" value="1"/>
</dbReference>
<keyword evidence="3" id="KW-1003">Cell membrane</keyword>
<dbReference type="InterPro" id="IPR050366">
    <property type="entry name" value="BP-dependent_transpt_permease"/>
</dbReference>
<evidence type="ECO:0000256" key="4">
    <source>
        <dbReference type="ARBA" id="ARBA00022692"/>
    </source>
</evidence>
<comment type="subcellular location">
    <subcellularLocation>
        <location evidence="1 7">Cell membrane</location>
        <topology evidence="1 7">Multi-pass membrane protein</topology>
    </subcellularLocation>
</comment>
<evidence type="ECO:0000256" key="7">
    <source>
        <dbReference type="RuleBase" id="RU363032"/>
    </source>
</evidence>
<accession>A0A243WIE7</accession>
<keyword evidence="5 7" id="KW-1133">Transmembrane helix</keyword>
<keyword evidence="4 7" id="KW-0812">Transmembrane</keyword>
<dbReference type="SUPFAM" id="SSF161098">
    <property type="entry name" value="MetI-like"/>
    <property type="match status" value="1"/>
</dbReference>
<evidence type="ECO:0000256" key="2">
    <source>
        <dbReference type="ARBA" id="ARBA00022448"/>
    </source>
</evidence>
<feature type="transmembrane region" description="Helical" evidence="7">
    <location>
        <begin position="118"/>
        <end position="136"/>
    </location>
</feature>
<comment type="similarity">
    <text evidence="7">Belongs to the binding-protein-dependent transport system permease family.</text>
</comment>
<dbReference type="Proteomes" id="UP000194873">
    <property type="component" value="Unassembled WGS sequence"/>
</dbReference>
<feature type="domain" description="ABC transmembrane type-1" evidence="8">
    <location>
        <begin position="78"/>
        <end position="329"/>
    </location>
</feature>
<dbReference type="GO" id="GO:0055085">
    <property type="term" value="P:transmembrane transport"/>
    <property type="evidence" value="ECO:0007669"/>
    <property type="project" value="InterPro"/>
</dbReference>
<protein>
    <recommendedName>
        <fullName evidence="8">ABC transmembrane type-1 domain-containing protein</fullName>
    </recommendedName>
</protein>
<organism evidence="9 10">
    <name type="scientific">Hymenobacter crusticola</name>
    <dbReference type="NCBI Taxonomy" id="1770526"/>
    <lineage>
        <taxon>Bacteria</taxon>
        <taxon>Pseudomonadati</taxon>
        <taxon>Bacteroidota</taxon>
        <taxon>Cytophagia</taxon>
        <taxon>Cytophagales</taxon>
        <taxon>Hymenobacteraceae</taxon>
        <taxon>Hymenobacter</taxon>
    </lineage>
</organism>
<dbReference type="EMBL" id="MTSE01000002">
    <property type="protein sequence ID" value="OUJ75333.1"/>
    <property type="molecule type" value="Genomic_DNA"/>
</dbReference>